<dbReference type="EMBL" id="FNBN01000004">
    <property type="protein sequence ID" value="SDG45034.1"/>
    <property type="molecule type" value="Genomic_DNA"/>
</dbReference>
<organism evidence="2 3">
    <name type="scientific">Chitinophaga filiformis</name>
    <name type="common">Myxococcus filiformis</name>
    <name type="synonym">Flexibacter filiformis</name>
    <dbReference type="NCBI Taxonomy" id="104663"/>
    <lineage>
        <taxon>Bacteria</taxon>
        <taxon>Pseudomonadati</taxon>
        <taxon>Bacteroidota</taxon>
        <taxon>Chitinophagia</taxon>
        <taxon>Chitinophagales</taxon>
        <taxon>Chitinophagaceae</taxon>
        <taxon>Chitinophaga</taxon>
    </lineage>
</organism>
<feature type="signal peptide" evidence="1">
    <location>
        <begin position="1"/>
        <end position="25"/>
    </location>
</feature>
<dbReference type="RefSeq" id="WP_089834484.1">
    <property type="nucleotide sequence ID" value="NZ_FNBN01000004.1"/>
</dbReference>
<dbReference type="Proteomes" id="UP000199045">
    <property type="component" value="Unassembled WGS sequence"/>
</dbReference>
<evidence type="ECO:0000256" key="1">
    <source>
        <dbReference type="SAM" id="SignalP"/>
    </source>
</evidence>
<protein>
    <recommendedName>
        <fullName evidence="4">Gliding motility protein RemB</fullName>
    </recommendedName>
</protein>
<reference evidence="3" key="1">
    <citation type="submission" date="2016-10" db="EMBL/GenBank/DDBJ databases">
        <authorList>
            <person name="Varghese N."/>
            <person name="Submissions S."/>
        </authorList>
    </citation>
    <scope>NUCLEOTIDE SEQUENCE [LARGE SCALE GENOMIC DNA]</scope>
    <source>
        <strain evidence="3">DSM 527</strain>
    </source>
</reference>
<dbReference type="Gene3D" id="2.40.160.130">
    <property type="entry name" value="Capsule assembly protein Wzi"/>
    <property type="match status" value="1"/>
</dbReference>
<dbReference type="InterPro" id="IPR038636">
    <property type="entry name" value="Wzi_sf"/>
</dbReference>
<evidence type="ECO:0008006" key="4">
    <source>
        <dbReference type="Google" id="ProtNLM"/>
    </source>
</evidence>
<dbReference type="AlphaFoldDB" id="A0A1G7UC65"/>
<proteinExistence type="predicted"/>
<feature type="chain" id="PRO_5011792745" description="Gliding motility protein RemB" evidence="1">
    <location>
        <begin position="26"/>
        <end position="524"/>
    </location>
</feature>
<name>A0A1G7UC65_CHIFI</name>
<evidence type="ECO:0000313" key="3">
    <source>
        <dbReference type="Proteomes" id="UP000199045"/>
    </source>
</evidence>
<dbReference type="OrthoDB" id="9808260at2"/>
<gene>
    <name evidence="2" type="ORF">SAMN04488121_104313</name>
</gene>
<sequence length="524" mass="60124">MFKKCITPVFVLVCLSIPFSYTAHAQSIGRQYSLGFYQSGSDSNGYHSSLRDYSIEPSFDLPKGDTTRKQSWLYRKLFREHLLEVHEDDYTFYASILPDLMVGHSNDRGTTWLNTRGVIAGGTIGKNLTFRAEFYENQAKMPAYLDAFGRANRIVPGQGEWKGYSHNTAFDYAYSSALIDYKAGKHFVFQLGYDKNFIGDGYRSMLLSDASFNYPFLKIIANLGRVQYTTMWAQFIDMQYPKASYDNGYRKKWGVFNYLDWNVSKKISIGLFEAVIWQDSDSTGKRGFDVSYLNPIVFLRPVEFSVGSPDNALLGLNVKYAPSRNSTFYGQFILDEFKFSEITAGKGWWANKYGGQVGFRSNDLFKVRNLNFLTEVNAARPYTYSQRTTLNNYGHYNQPLAHPMGANFVEWVNIADFRYKRIFLRGQITLAKYGLDTAGVNYGKDINKSYTTRTVDFGNHIGQGLKTNLLYVQGTAAYLLNPKYNLRLEASVTARRESNNQWKNNELIFQVGLRSSFRQLYYDL</sequence>
<dbReference type="STRING" id="104663.SAMN04488121_104313"/>
<accession>A0A1G7UC65</accession>
<keyword evidence="1" id="KW-0732">Signal</keyword>
<evidence type="ECO:0000313" key="2">
    <source>
        <dbReference type="EMBL" id="SDG45034.1"/>
    </source>
</evidence>